<gene>
    <name evidence="3" type="ORF">C8N43_1189</name>
</gene>
<feature type="domain" description="Ice-binding protein C-terminal" evidence="2">
    <location>
        <begin position="200"/>
        <end position="224"/>
    </location>
</feature>
<comment type="caution">
    <text evidence="3">The sequence shown here is derived from an EMBL/GenBank/DDBJ whole genome shotgun (WGS) entry which is preliminary data.</text>
</comment>
<dbReference type="RefSeq" id="WP_245912918.1">
    <property type="nucleotide sequence ID" value="NZ_QBKS01000001.1"/>
</dbReference>
<protein>
    <submittedName>
        <fullName evidence="3">Putative secreted protein</fullName>
    </submittedName>
</protein>
<dbReference type="EMBL" id="QBKS01000001">
    <property type="protein sequence ID" value="PTX56530.1"/>
    <property type="molecule type" value="Genomic_DNA"/>
</dbReference>
<dbReference type="AlphaFoldDB" id="A0A2T6BKD1"/>
<accession>A0A2T6BKD1</accession>
<keyword evidence="1" id="KW-0732">Signal</keyword>
<dbReference type="Proteomes" id="UP000243978">
    <property type="component" value="Unassembled WGS sequence"/>
</dbReference>
<name>A0A2T6BKD1_9RHOB</name>
<organism evidence="3 4">
    <name type="scientific">Litoreibacter ponti</name>
    <dbReference type="NCBI Taxonomy" id="1510457"/>
    <lineage>
        <taxon>Bacteria</taxon>
        <taxon>Pseudomonadati</taxon>
        <taxon>Pseudomonadota</taxon>
        <taxon>Alphaproteobacteria</taxon>
        <taxon>Rhodobacterales</taxon>
        <taxon>Roseobacteraceae</taxon>
        <taxon>Litoreibacter</taxon>
    </lineage>
</organism>
<dbReference type="NCBIfam" id="TIGR03370">
    <property type="entry name" value="VPLPA-CTERM"/>
    <property type="match status" value="1"/>
</dbReference>
<evidence type="ECO:0000256" key="1">
    <source>
        <dbReference type="SAM" id="SignalP"/>
    </source>
</evidence>
<feature type="signal peptide" evidence="1">
    <location>
        <begin position="1"/>
        <end position="19"/>
    </location>
</feature>
<feature type="chain" id="PRO_5015737487" evidence="1">
    <location>
        <begin position="20"/>
        <end position="225"/>
    </location>
</feature>
<evidence type="ECO:0000313" key="4">
    <source>
        <dbReference type="Proteomes" id="UP000243978"/>
    </source>
</evidence>
<dbReference type="InterPro" id="IPR022472">
    <property type="entry name" value="VPLPA-CTERM"/>
</dbReference>
<sequence length="225" mass="22997">MKSIVTTAALALTVGAAHAGPINITAVIDGMPGLTGSVNVTETATDNPNVFNYSVENDTNGNLIAFGVSNSLLSEAFVEDVGDTFGCYSDNLTNYCYDATEISVFEWDTAIAASGPTGDLTFEDLFGSFETAAGNTQDSVFNWFTASDGELLPGFTSAPGFFGFANSVPASGIIGILSNENGSAAFGAGEAVVGDDEPEPVPLPAAGWLLLAGLGGLGAMRKRKA</sequence>
<dbReference type="InterPro" id="IPR013424">
    <property type="entry name" value="Ice-binding_C"/>
</dbReference>
<evidence type="ECO:0000313" key="3">
    <source>
        <dbReference type="EMBL" id="PTX56530.1"/>
    </source>
</evidence>
<dbReference type="Pfam" id="PF07589">
    <property type="entry name" value="PEP-CTERM"/>
    <property type="match status" value="1"/>
</dbReference>
<keyword evidence="4" id="KW-1185">Reference proteome</keyword>
<reference evidence="3 4" key="1">
    <citation type="submission" date="2018-04" db="EMBL/GenBank/DDBJ databases">
        <title>Genomic Encyclopedia of Archaeal and Bacterial Type Strains, Phase II (KMG-II): from individual species to whole genera.</title>
        <authorList>
            <person name="Goeker M."/>
        </authorList>
    </citation>
    <scope>NUCLEOTIDE SEQUENCE [LARGE SCALE GENOMIC DNA]</scope>
    <source>
        <strain evidence="3 4">DSM 100977</strain>
    </source>
</reference>
<evidence type="ECO:0000259" key="2">
    <source>
        <dbReference type="Pfam" id="PF07589"/>
    </source>
</evidence>
<proteinExistence type="predicted"/>